<dbReference type="PANTHER" id="PTHR44998:SF1">
    <property type="entry name" value="UDP-N-ACETYLGLUCOSAMINE--PEPTIDE N-ACETYLGLUCOSAMINYLTRANSFERASE 110 KDA SUBUNIT"/>
    <property type="match status" value="1"/>
</dbReference>
<evidence type="ECO:0000313" key="11">
    <source>
        <dbReference type="EMBL" id="TCN36404.1"/>
    </source>
</evidence>
<evidence type="ECO:0000313" key="12">
    <source>
        <dbReference type="Proteomes" id="UP000295043"/>
    </source>
</evidence>
<sequence length="731" mass="81046">MHVGLEELVPKPRDGASPRQASRVNGVKQHSKMFSESAANSPVSGISMTIYTHLAADPASPLAGFLERARQQRLPLTELFQFAESFNAAGQRAQAAELYKSWIAYNDTNPLLHLVYFNYSVTLRQLGDLAGSIHALRACLKLEPRFGQGHINLGRALEDAGLTGQAIQQWQVYAEATSEITPERAAHRLMVLQHMGRVLENAGLMEEAENTLWKAIELRPDKTEAGQHWTSLRQRQCKWPTLAPSEHVSHRQLLDALSPLTLACYADDPVFQLAKAYRYCKSLVGRPDLAGFPRLQPRHKSGTGQRLRVGYVSSDLRDHAVGFALSEVFETHDKDSVEIYAYYCGESRTGDATQTRMMAAIDCWRDISAVSDSDAAKQIVADEIDILVDVNGYTKHARTKIFAYRPAPVIVSFCGYPGTMGSPFHQYVIADEQIIPPENEIYYSEKVLRIPCNQPVDRKRQIAPRPSRAEAGLPEDAFIFACFNGMQKITAACFDRWMAILAATPGTFLWLLGGGEDVDQRLKQAAEQRGVSSERLIFASKAPNPKHLARIGLADLFLDTFPYGAHSTAGDALTMGLPVLTFPGNGFASRFCASIVAAAGVPELICDGPDDFVQKAIAFARDRQGLAAVRQALESRRDASVLRDIPALVRRLEELFWQMQGECERGETPVPDLGNLDIYYEVGAEIMKENVEFVDSAAYRQRYVEKLAEWHAFAPIPFDSRLWTASAAGAR</sequence>
<proteinExistence type="inferred from homology"/>
<comment type="caution">
    <text evidence="11">The sequence shown here is derived from an EMBL/GenBank/DDBJ whole genome shotgun (WGS) entry which is preliminary data.</text>
</comment>
<feature type="repeat" description="TPR" evidence="8">
    <location>
        <begin position="189"/>
        <end position="222"/>
    </location>
</feature>
<feature type="domain" description="O-GlcNAc transferase C-terminal" evidence="10">
    <location>
        <begin position="467"/>
        <end position="646"/>
    </location>
</feature>
<dbReference type="Gene3D" id="3.40.50.11380">
    <property type="match status" value="1"/>
</dbReference>
<feature type="compositionally biased region" description="Basic and acidic residues" evidence="9">
    <location>
        <begin position="1"/>
        <end position="16"/>
    </location>
</feature>
<comment type="pathway">
    <text evidence="1">Protein modification; protein glycosylation.</text>
</comment>
<comment type="similarity">
    <text evidence="2">Belongs to the glycosyltransferase 41 family. O-GlcNAc transferase subfamily.</text>
</comment>
<evidence type="ECO:0000256" key="3">
    <source>
        <dbReference type="ARBA" id="ARBA00011970"/>
    </source>
</evidence>
<dbReference type="Pfam" id="PF13844">
    <property type="entry name" value="Glyco_transf_41"/>
    <property type="match status" value="2"/>
</dbReference>
<keyword evidence="7 8" id="KW-0802">TPR repeat</keyword>
<evidence type="ECO:0000256" key="7">
    <source>
        <dbReference type="ARBA" id="ARBA00022803"/>
    </source>
</evidence>
<reference evidence="11 12" key="1">
    <citation type="submission" date="2019-03" db="EMBL/GenBank/DDBJ databases">
        <title>Genomic Encyclopedia of Type Strains, Phase IV (KMG-V): Genome sequencing to study the core and pangenomes of soil and plant-associated prokaryotes.</title>
        <authorList>
            <person name="Whitman W."/>
        </authorList>
    </citation>
    <scope>NUCLEOTIDE SEQUENCE [LARGE SCALE GENOMIC DNA]</scope>
    <source>
        <strain evidence="11 12">23C40</strain>
    </source>
</reference>
<evidence type="ECO:0000256" key="9">
    <source>
        <dbReference type="SAM" id="MobiDB-lite"/>
    </source>
</evidence>
<evidence type="ECO:0000256" key="5">
    <source>
        <dbReference type="ARBA" id="ARBA00022679"/>
    </source>
</evidence>
<evidence type="ECO:0000256" key="8">
    <source>
        <dbReference type="PROSITE-ProRule" id="PRU00339"/>
    </source>
</evidence>
<feature type="region of interest" description="Disordered" evidence="9">
    <location>
        <begin position="1"/>
        <end position="29"/>
    </location>
</feature>
<evidence type="ECO:0000256" key="4">
    <source>
        <dbReference type="ARBA" id="ARBA00022676"/>
    </source>
</evidence>
<dbReference type="PROSITE" id="PS50005">
    <property type="entry name" value="TPR"/>
    <property type="match status" value="1"/>
</dbReference>
<dbReference type="EMBL" id="SLVU01000001">
    <property type="protein sequence ID" value="TCN36404.1"/>
    <property type="molecule type" value="Genomic_DNA"/>
</dbReference>
<keyword evidence="6" id="KW-0677">Repeat</keyword>
<accession>A0A4R2CBX5</accession>
<dbReference type="Pfam" id="PF13181">
    <property type="entry name" value="TPR_8"/>
    <property type="match status" value="2"/>
</dbReference>
<name>A0A4R2CBX5_9HYPH</name>
<dbReference type="InterPro" id="IPR011990">
    <property type="entry name" value="TPR-like_helical_dom_sf"/>
</dbReference>
<evidence type="ECO:0000256" key="2">
    <source>
        <dbReference type="ARBA" id="ARBA00005386"/>
    </source>
</evidence>
<keyword evidence="5 11" id="KW-0808">Transferase</keyword>
<dbReference type="EC" id="2.4.1.255" evidence="3"/>
<protein>
    <recommendedName>
        <fullName evidence="3">protein O-GlcNAc transferase</fullName>
        <ecNumber evidence="3">2.4.1.255</ecNumber>
    </recommendedName>
</protein>
<keyword evidence="4" id="KW-0328">Glycosyltransferase</keyword>
<organism evidence="11 12">
    <name type="scientific">Sinorhizobium americanum</name>
    <dbReference type="NCBI Taxonomy" id="194963"/>
    <lineage>
        <taxon>Bacteria</taxon>
        <taxon>Pseudomonadati</taxon>
        <taxon>Pseudomonadota</taxon>
        <taxon>Alphaproteobacteria</taxon>
        <taxon>Hyphomicrobiales</taxon>
        <taxon>Rhizobiaceae</taxon>
        <taxon>Sinorhizobium/Ensifer group</taxon>
        <taxon>Sinorhizobium</taxon>
    </lineage>
</organism>
<dbReference type="GO" id="GO:0097363">
    <property type="term" value="F:protein O-acetylglucosaminyltransferase activity"/>
    <property type="evidence" value="ECO:0007669"/>
    <property type="project" value="UniProtKB-EC"/>
</dbReference>
<dbReference type="InterPro" id="IPR029489">
    <property type="entry name" value="OGT/SEC/SPY_C"/>
</dbReference>
<evidence type="ECO:0000259" key="10">
    <source>
        <dbReference type="Pfam" id="PF13844"/>
    </source>
</evidence>
<dbReference type="Proteomes" id="UP000295043">
    <property type="component" value="Unassembled WGS sequence"/>
</dbReference>
<dbReference type="InterPro" id="IPR019734">
    <property type="entry name" value="TPR_rpt"/>
</dbReference>
<dbReference type="SUPFAM" id="SSF53756">
    <property type="entry name" value="UDP-Glycosyltransferase/glycogen phosphorylase"/>
    <property type="match status" value="1"/>
</dbReference>
<dbReference type="PANTHER" id="PTHR44998">
    <property type="match status" value="1"/>
</dbReference>
<evidence type="ECO:0000256" key="6">
    <source>
        <dbReference type="ARBA" id="ARBA00022737"/>
    </source>
</evidence>
<feature type="domain" description="O-GlcNAc transferase C-terminal" evidence="10">
    <location>
        <begin position="297"/>
        <end position="451"/>
    </location>
</feature>
<evidence type="ECO:0000256" key="1">
    <source>
        <dbReference type="ARBA" id="ARBA00004922"/>
    </source>
</evidence>
<dbReference type="Gene3D" id="3.40.50.2000">
    <property type="entry name" value="Glycogen Phosphorylase B"/>
    <property type="match status" value="1"/>
</dbReference>
<dbReference type="AlphaFoldDB" id="A0A4R2CBX5"/>
<dbReference type="Gene3D" id="1.25.40.10">
    <property type="entry name" value="Tetratricopeptide repeat domain"/>
    <property type="match status" value="2"/>
</dbReference>
<gene>
    <name evidence="11" type="ORF">EV184_101396</name>
</gene>
<dbReference type="SUPFAM" id="SSF48452">
    <property type="entry name" value="TPR-like"/>
    <property type="match status" value="1"/>
</dbReference>